<dbReference type="GO" id="GO:0003779">
    <property type="term" value="F:actin binding"/>
    <property type="evidence" value="ECO:0007669"/>
    <property type="project" value="UniProtKB-KW"/>
</dbReference>
<dbReference type="VEuPathDB" id="VectorBase:SCAU007383"/>
<dbReference type="Pfam" id="PF01344">
    <property type="entry name" value="Kelch_1"/>
    <property type="match status" value="1"/>
</dbReference>
<dbReference type="Pfam" id="PF07707">
    <property type="entry name" value="BACK"/>
    <property type="match status" value="1"/>
</dbReference>
<dbReference type="InterPro" id="IPR000210">
    <property type="entry name" value="BTB/POZ_dom"/>
</dbReference>
<dbReference type="Pfam" id="PF00651">
    <property type="entry name" value="BTB"/>
    <property type="match status" value="1"/>
</dbReference>
<organism evidence="5 6">
    <name type="scientific">Stomoxys calcitrans</name>
    <name type="common">Stable fly</name>
    <name type="synonym">Conops calcitrans</name>
    <dbReference type="NCBI Taxonomy" id="35570"/>
    <lineage>
        <taxon>Eukaryota</taxon>
        <taxon>Metazoa</taxon>
        <taxon>Ecdysozoa</taxon>
        <taxon>Arthropoda</taxon>
        <taxon>Hexapoda</taxon>
        <taxon>Insecta</taxon>
        <taxon>Pterygota</taxon>
        <taxon>Neoptera</taxon>
        <taxon>Endopterygota</taxon>
        <taxon>Diptera</taxon>
        <taxon>Brachycera</taxon>
        <taxon>Muscomorpha</taxon>
        <taxon>Muscoidea</taxon>
        <taxon>Muscidae</taxon>
        <taxon>Stomoxys</taxon>
    </lineage>
</organism>
<keyword evidence="2" id="KW-0677">Repeat</keyword>
<dbReference type="InterPro" id="IPR015915">
    <property type="entry name" value="Kelch-typ_b-propeller"/>
</dbReference>
<feature type="compositionally biased region" description="Basic residues" evidence="3">
    <location>
        <begin position="840"/>
        <end position="851"/>
    </location>
</feature>
<evidence type="ECO:0000256" key="3">
    <source>
        <dbReference type="SAM" id="MobiDB-lite"/>
    </source>
</evidence>
<evidence type="ECO:0000259" key="4">
    <source>
        <dbReference type="PROSITE" id="PS50097"/>
    </source>
</evidence>
<keyword evidence="1" id="KW-0880">Kelch repeat</keyword>
<feature type="region of interest" description="Disordered" evidence="3">
    <location>
        <begin position="23"/>
        <end position="47"/>
    </location>
</feature>
<evidence type="ECO:0000256" key="1">
    <source>
        <dbReference type="ARBA" id="ARBA00022441"/>
    </source>
</evidence>
<dbReference type="InterPro" id="IPR011333">
    <property type="entry name" value="SKP1/BTB/POZ_sf"/>
</dbReference>
<sequence>MDVISQNSSKEASVKDFLNHFPLQDQEDGNVSLQSSNGTSSRCNDYGSHVSYQNSEFGGKSSTSVEIRSVDFDLNENAFGQIHTSPSQILPIPYSRKPSPMNNKESYESTEKSLWEMGFNANEVAGWEEIRQPPKDNLYLLLRNMIDHSIKPDVMVRIGSAKFHVHWMVLKCYSEFFMECDNELLVELPAEKITPEAFVMVYKWMTADEPQIERERILELFMAAKYLKIKQLEYQCWICLDDNVCFREETAFLLYLEARNYNLKDVQNLMLARICKFFLTLVASKEFLSLSPKEICTLLSLNSIGVNSEIEILMAAVRWLSYNWQEREPYILDVIKCVRFSLMPAVYLVTLNNDIDFPELERIIGKPEVKKMISDGISYTTTKSFYGHNREEFLQTIERYNLEKPMLRVWIFDDQCNYHCCLKCPNFHSISYTSFLEYLDMIRTIGKDYWRSLQLSNEVKNPLQCCSNCLAPLERKLGFIILQNEKMFLCKNRYQGVHEADGMLTKIERANYHRKIVIKFKHFKHYKSSISFTPKRYFKYSPSIITTTPHMNNDNATETEIEAIVNFECPYGFTTEVKDNAAQLNNPQQTKNNVCNNKKRHSTDVMMKRGHLAKSPSPSPLPWPSVVCLASDMKDCKQHPQLPSQLKLSPKAQGMKQNQFETESMEVVEATNASCTVIYKRVTLPNMSADSLTEQCRTSTCLLNNNDILTRNNDDDGGDNVAIIAQKQIGDENLGPCRTDPIDWKRRISNRRIILFGGIDAYFMHSQQEQQHLQFPGKHHRLQWQQFLGHWEQHKRTLSLDENRNVVSPTQPMNKTAIANVTKNTNAATMLDNGKDNKKNNNKHNKHTSKHCHFPSASLRNKHGIFGDQVFVYGVGDGDGDGDANSDASEWRHLSHIPFGPRHRHAVVACNGLIYLVGGVRPTHDGAKKSIFENSVWCFDPQTLKWTVESNLPESTCDFAVVSLDKRKCSRCKGTKSQDEPDRGFYIIGGRGSNGKILNTVWFYNIKRKQWFKKPSLNMGRYGLTAAMVNNEIWIAGGITNSQGGGRISNDNDCDTNVDRERVGGGGVNGKIGVSGSSSHTPLAKMVYATANVITDTMEIYTLQCSHENLAHNWPRNAEEGFENIYTAAHMVEAIAVNTADAASAVAIASHDDCGVDGHDADNGDDDDAFGVATAGVGEMCDCIMGQWIKSKLRLRVPRVFGKFCKMPNGDLYLVGGMGVDKAKGHLTSMSDIDRLEVKQQQWQHYGDLNWPRHGHDVGLLNDHCFVVIGGVSSMVERTLRQVETFCTNTRKSLKDVPDLPWPVSGSAVATLE</sequence>
<accession>A0A1I8PEJ0</accession>
<dbReference type="InterPro" id="IPR011705">
    <property type="entry name" value="BACK"/>
</dbReference>
<dbReference type="SUPFAM" id="SSF117281">
    <property type="entry name" value="Kelch motif"/>
    <property type="match status" value="2"/>
</dbReference>
<dbReference type="EnsemblMetazoa" id="SCAU007383-RC">
    <property type="protein sequence ID" value="SCAU007383-PC"/>
    <property type="gene ID" value="SCAU007383"/>
</dbReference>
<evidence type="ECO:0000256" key="2">
    <source>
        <dbReference type="ARBA" id="ARBA00022737"/>
    </source>
</evidence>
<dbReference type="Gene3D" id="2.120.10.80">
    <property type="entry name" value="Kelch-type beta propeller"/>
    <property type="match status" value="2"/>
</dbReference>
<dbReference type="PANTHER" id="PTHR22667">
    <property type="entry name" value="AT01380P-RELATED"/>
    <property type="match status" value="1"/>
</dbReference>
<dbReference type="SUPFAM" id="SSF54695">
    <property type="entry name" value="POZ domain"/>
    <property type="match status" value="1"/>
</dbReference>
<protein>
    <recommendedName>
        <fullName evidence="4">BTB domain-containing protein</fullName>
    </recommendedName>
</protein>
<feature type="domain" description="BTB" evidence="4">
    <location>
        <begin position="152"/>
        <end position="214"/>
    </location>
</feature>
<dbReference type="OrthoDB" id="6350321at2759"/>
<dbReference type="InterPro" id="IPR031750">
    <property type="entry name" value="DUF4734"/>
</dbReference>
<feature type="region of interest" description="Disordered" evidence="3">
    <location>
        <begin position="830"/>
        <end position="851"/>
    </location>
</feature>
<evidence type="ECO:0000313" key="6">
    <source>
        <dbReference type="Proteomes" id="UP000095300"/>
    </source>
</evidence>
<dbReference type="SMART" id="SM00612">
    <property type="entry name" value="Kelch"/>
    <property type="match status" value="3"/>
</dbReference>
<keyword evidence="6" id="KW-1185">Reference proteome</keyword>
<dbReference type="Pfam" id="PF15881">
    <property type="entry name" value="DUF4734"/>
    <property type="match status" value="1"/>
</dbReference>
<dbReference type="Gene3D" id="1.25.40.420">
    <property type="match status" value="1"/>
</dbReference>
<dbReference type="SMART" id="SM00225">
    <property type="entry name" value="BTB"/>
    <property type="match status" value="1"/>
</dbReference>
<dbReference type="Gene3D" id="3.30.710.10">
    <property type="entry name" value="Potassium Channel Kv1.1, Chain A"/>
    <property type="match status" value="1"/>
</dbReference>
<feature type="compositionally biased region" description="Polar residues" evidence="3">
    <location>
        <begin position="29"/>
        <end position="43"/>
    </location>
</feature>
<dbReference type="CDD" id="cd18186">
    <property type="entry name" value="BTB_POZ_ZBTB_KLHL-like"/>
    <property type="match status" value="1"/>
</dbReference>
<dbReference type="PROSITE" id="PS50097">
    <property type="entry name" value="BTB"/>
    <property type="match status" value="1"/>
</dbReference>
<dbReference type="STRING" id="35570.A0A1I8PEJ0"/>
<gene>
    <name evidence="5" type="primary">106084310</name>
</gene>
<proteinExistence type="predicted"/>
<dbReference type="Proteomes" id="UP000095300">
    <property type="component" value="Unassembled WGS sequence"/>
</dbReference>
<dbReference type="SMART" id="SM00875">
    <property type="entry name" value="BACK"/>
    <property type="match status" value="1"/>
</dbReference>
<dbReference type="PANTHER" id="PTHR22667:SF0">
    <property type="entry name" value="AT01380P-RELATED"/>
    <property type="match status" value="1"/>
</dbReference>
<name>A0A1I8PEJ0_STOCA</name>
<reference evidence="5" key="1">
    <citation type="submission" date="2020-05" db="UniProtKB">
        <authorList>
            <consortium name="EnsemblMetazoa"/>
        </authorList>
    </citation>
    <scope>IDENTIFICATION</scope>
    <source>
        <strain evidence="5">USDA</strain>
    </source>
</reference>
<dbReference type="InterPro" id="IPR006652">
    <property type="entry name" value="Kelch_1"/>
</dbReference>
<evidence type="ECO:0000313" key="5">
    <source>
        <dbReference type="EnsemblMetazoa" id="SCAU007383-PC"/>
    </source>
</evidence>